<evidence type="ECO:0000256" key="1">
    <source>
        <dbReference type="SAM" id="Phobius"/>
    </source>
</evidence>
<dbReference type="OrthoDB" id="4336304at2"/>
<evidence type="ECO:0000256" key="2">
    <source>
        <dbReference type="SAM" id="SignalP"/>
    </source>
</evidence>
<gene>
    <name evidence="3" type="ORF">AQJ91_22575</name>
</gene>
<evidence type="ECO:0000313" key="3">
    <source>
        <dbReference type="EMBL" id="KUO18991.1"/>
    </source>
</evidence>
<reference evidence="3 4" key="1">
    <citation type="submission" date="2015-10" db="EMBL/GenBank/DDBJ databases">
        <title>Draft genome sequence of Streptomyces sp. RV15, isolated from a marine sponge.</title>
        <authorList>
            <person name="Ruckert C."/>
            <person name="Abdelmohsen U.R."/>
            <person name="Winkler A."/>
            <person name="Hentschel U."/>
            <person name="Kalinowski J."/>
            <person name="Kampfer P."/>
            <person name="Glaeser S."/>
        </authorList>
    </citation>
    <scope>NUCLEOTIDE SEQUENCE [LARGE SCALE GENOMIC DNA]</scope>
    <source>
        <strain evidence="3 4">RV15</strain>
    </source>
</reference>
<feature type="chain" id="PRO_5039652937" description="DUF916 domain-containing protein" evidence="2">
    <location>
        <begin position="27"/>
        <end position="281"/>
    </location>
</feature>
<protein>
    <recommendedName>
        <fullName evidence="5">DUF916 domain-containing protein</fullName>
    </recommendedName>
</protein>
<comment type="caution">
    <text evidence="3">The sequence shown here is derived from an EMBL/GenBank/DDBJ whole genome shotgun (WGS) entry which is preliminary data.</text>
</comment>
<dbReference type="Proteomes" id="UP000053260">
    <property type="component" value="Unassembled WGS sequence"/>
</dbReference>
<feature type="transmembrane region" description="Helical" evidence="1">
    <location>
        <begin position="229"/>
        <end position="253"/>
    </location>
</feature>
<feature type="signal peptide" evidence="2">
    <location>
        <begin position="1"/>
        <end position="26"/>
    </location>
</feature>
<evidence type="ECO:0000313" key="4">
    <source>
        <dbReference type="Proteomes" id="UP000053260"/>
    </source>
</evidence>
<organism evidence="3 4">
    <name type="scientific">Streptomyces dysideae</name>
    <dbReference type="NCBI Taxonomy" id="909626"/>
    <lineage>
        <taxon>Bacteria</taxon>
        <taxon>Bacillati</taxon>
        <taxon>Actinomycetota</taxon>
        <taxon>Actinomycetes</taxon>
        <taxon>Kitasatosporales</taxon>
        <taxon>Streptomycetaceae</taxon>
        <taxon>Streptomyces</taxon>
    </lineage>
</organism>
<keyword evidence="2" id="KW-0732">Signal</keyword>
<sequence length="281" mass="28686">MSSAVRVLCLSVALPALLGAAPAATAADGWSVAPSGGGRPSFYAEGAPGTVLQDTVSLTNRGGEPVTVRLSGTGVPVTFAEPSVRVPARTRADIPFTVTVPAGDRAAEIVARDTDGRTRRVALQIRAAVPELSALTVEHVSVRGDGIAYEVVNRGTTTLAPKLAVRADGLFGRLLDRAPRDLSVELPPGRRVRLTEPWPDRPALDAVDVRLTVTAGGGARDTAEVSARFVPWGGAGALAGSAAGAAIGSFFVVRRHGHRTAGDGAAVEAPGAEVELTGAVK</sequence>
<name>A0A101UY68_9ACTN</name>
<dbReference type="EMBL" id="LMXB01000057">
    <property type="protein sequence ID" value="KUO18991.1"/>
    <property type="molecule type" value="Genomic_DNA"/>
</dbReference>
<proteinExistence type="predicted"/>
<dbReference type="AlphaFoldDB" id="A0A101UY68"/>
<dbReference type="RefSeq" id="WP_067024704.1">
    <property type="nucleotide sequence ID" value="NZ_KQ949088.1"/>
</dbReference>
<keyword evidence="1" id="KW-0812">Transmembrane</keyword>
<evidence type="ECO:0008006" key="5">
    <source>
        <dbReference type="Google" id="ProtNLM"/>
    </source>
</evidence>
<accession>A0A101UY68</accession>
<keyword evidence="1" id="KW-1133">Transmembrane helix</keyword>
<dbReference type="STRING" id="909626.AQJ91_22575"/>
<keyword evidence="4" id="KW-1185">Reference proteome</keyword>
<keyword evidence="1" id="KW-0472">Membrane</keyword>